<dbReference type="SUPFAM" id="SSF50475">
    <property type="entry name" value="FMN-binding split barrel"/>
    <property type="match status" value="1"/>
</dbReference>
<evidence type="ECO:0000313" key="3">
    <source>
        <dbReference type="Proteomes" id="UP001226762"/>
    </source>
</evidence>
<dbReference type="PANTHER" id="PTHR42815">
    <property type="entry name" value="FAD-BINDING, PUTATIVE (AFU_ORTHOLOGUE AFUA_6G07600)-RELATED"/>
    <property type="match status" value="1"/>
</dbReference>
<dbReference type="NCBIfam" id="TIGR04025">
    <property type="entry name" value="PPOX_FMN_DR2398"/>
    <property type="match status" value="1"/>
</dbReference>
<sequence>MDTVNSIEALEALYGPPVPASLTKVTNRMTPLYRQWIEAARFMVLATVGPEGTDASPRGDDGPVVQIAGDATLLLPDWRGNNRIDSLRNIVRDGRVSAMFMVPGSTNVVRVNGTAVLTADEGLRETFAKGSKRPATVIVITIGEMYFQCAKAVMRADLWGDARPEVPTAGQFIREMQAEFDAESYDDGYADYAKPRMW</sequence>
<comment type="caution">
    <text evidence="2">The sequence shown here is derived from an EMBL/GenBank/DDBJ whole genome shotgun (WGS) entry which is preliminary data.</text>
</comment>
<dbReference type="Proteomes" id="UP001226762">
    <property type="component" value="Unassembled WGS sequence"/>
</dbReference>
<dbReference type="EMBL" id="JANHAX010000002">
    <property type="protein sequence ID" value="MDQ2089563.1"/>
    <property type="molecule type" value="Genomic_DNA"/>
</dbReference>
<reference evidence="2" key="2">
    <citation type="submission" date="2023-02" db="EMBL/GenBank/DDBJ databases">
        <title>'Rhodoalgimonas zhirmunskyi' gen. nov., isolated from a red alga.</title>
        <authorList>
            <person name="Nedashkovskaya O.I."/>
            <person name="Otstavnykh N.Y."/>
            <person name="Bystritskaya E.P."/>
            <person name="Balabanova L.A."/>
            <person name="Isaeva M.P."/>
        </authorList>
    </citation>
    <scope>NUCLEOTIDE SEQUENCE</scope>
    <source>
        <strain evidence="2">KCTC 52189</strain>
    </source>
</reference>
<protein>
    <submittedName>
        <fullName evidence="2">Pyridoxamine 5'-phosphate oxidase family protein</fullName>
    </submittedName>
</protein>
<dbReference type="AlphaFoldDB" id="A0AAE3WDE0"/>
<reference evidence="2" key="1">
    <citation type="submission" date="2022-07" db="EMBL/GenBank/DDBJ databases">
        <authorList>
            <person name="Otstavnykh N."/>
            <person name="Isaeva M."/>
            <person name="Bystritskaya E."/>
        </authorList>
    </citation>
    <scope>NUCLEOTIDE SEQUENCE</scope>
    <source>
        <strain evidence="2">KCTC 52189</strain>
    </source>
</reference>
<dbReference type="InterPro" id="IPR012349">
    <property type="entry name" value="Split_barrel_FMN-bd"/>
</dbReference>
<dbReference type="Pfam" id="PF01243">
    <property type="entry name" value="PNPOx_N"/>
    <property type="match status" value="1"/>
</dbReference>
<name>A0AAE3WDE0_9RHOB</name>
<evidence type="ECO:0000313" key="2">
    <source>
        <dbReference type="EMBL" id="MDQ2089563.1"/>
    </source>
</evidence>
<dbReference type="InterPro" id="IPR024029">
    <property type="entry name" value="Pyridox_Oxase_FMN-dep"/>
</dbReference>
<dbReference type="Gene3D" id="2.30.110.10">
    <property type="entry name" value="Electron Transport, Fmn-binding Protein, Chain A"/>
    <property type="match status" value="1"/>
</dbReference>
<accession>A0AAE3WDE0</accession>
<keyword evidence="3" id="KW-1185">Reference proteome</keyword>
<organism evidence="2 3">
    <name type="scientific">Marimonas arenosa</name>
    <dbReference type="NCBI Taxonomy" id="1795305"/>
    <lineage>
        <taxon>Bacteria</taxon>
        <taxon>Pseudomonadati</taxon>
        <taxon>Pseudomonadota</taxon>
        <taxon>Alphaproteobacteria</taxon>
        <taxon>Rhodobacterales</taxon>
        <taxon>Paracoccaceae</taxon>
        <taxon>Marimonas</taxon>
    </lineage>
</organism>
<dbReference type="RefSeq" id="WP_306734837.1">
    <property type="nucleotide sequence ID" value="NZ_JANHAX010000002.1"/>
</dbReference>
<dbReference type="PANTHER" id="PTHR42815:SF2">
    <property type="entry name" value="FAD-BINDING, PUTATIVE (AFU_ORTHOLOGUE AFUA_6G07600)-RELATED"/>
    <property type="match status" value="1"/>
</dbReference>
<proteinExistence type="predicted"/>
<feature type="domain" description="Pyridoxamine 5'-phosphate oxidase N-terminal" evidence="1">
    <location>
        <begin position="29"/>
        <end position="149"/>
    </location>
</feature>
<dbReference type="InterPro" id="IPR011576">
    <property type="entry name" value="Pyridox_Oxase_N"/>
</dbReference>
<evidence type="ECO:0000259" key="1">
    <source>
        <dbReference type="Pfam" id="PF01243"/>
    </source>
</evidence>
<gene>
    <name evidence="2" type="ORF">NO357_06580</name>
</gene>